<reference evidence="1 2" key="1">
    <citation type="journal article" date="2016" name="Nat. Commun.">
        <title>Ectomycorrhizal ecology is imprinted in the genome of the dominant symbiotic fungus Cenococcum geophilum.</title>
        <authorList>
            <consortium name="DOE Joint Genome Institute"/>
            <person name="Peter M."/>
            <person name="Kohler A."/>
            <person name="Ohm R.A."/>
            <person name="Kuo A."/>
            <person name="Krutzmann J."/>
            <person name="Morin E."/>
            <person name="Arend M."/>
            <person name="Barry K.W."/>
            <person name="Binder M."/>
            <person name="Choi C."/>
            <person name="Clum A."/>
            <person name="Copeland A."/>
            <person name="Grisel N."/>
            <person name="Haridas S."/>
            <person name="Kipfer T."/>
            <person name="LaButti K."/>
            <person name="Lindquist E."/>
            <person name="Lipzen A."/>
            <person name="Maire R."/>
            <person name="Meier B."/>
            <person name="Mihaltcheva S."/>
            <person name="Molinier V."/>
            <person name="Murat C."/>
            <person name="Poggeler S."/>
            <person name="Quandt C.A."/>
            <person name="Sperisen C."/>
            <person name="Tritt A."/>
            <person name="Tisserant E."/>
            <person name="Crous P.W."/>
            <person name="Henrissat B."/>
            <person name="Nehls U."/>
            <person name="Egli S."/>
            <person name="Spatafora J.W."/>
            <person name="Grigoriev I.V."/>
            <person name="Martin F.M."/>
        </authorList>
    </citation>
    <scope>NUCLEOTIDE SEQUENCE [LARGE SCALE GENOMIC DNA]</scope>
    <source>
        <strain evidence="1 2">CBS 459.81</strain>
    </source>
</reference>
<accession>A0A8E2EJJ3</accession>
<keyword evidence="2" id="KW-1185">Reference proteome</keyword>
<protein>
    <submittedName>
        <fullName evidence="1">Uncharacterized protein</fullName>
    </submittedName>
</protein>
<dbReference type="Proteomes" id="UP000250266">
    <property type="component" value="Unassembled WGS sequence"/>
</dbReference>
<evidence type="ECO:0000313" key="2">
    <source>
        <dbReference type="Proteomes" id="UP000250266"/>
    </source>
</evidence>
<dbReference type="EMBL" id="KV744823">
    <property type="protein sequence ID" value="OCK85201.1"/>
    <property type="molecule type" value="Genomic_DNA"/>
</dbReference>
<organism evidence="1 2">
    <name type="scientific">Lepidopterella palustris CBS 459.81</name>
    <dbReference type="NCBI Taxonomy" id="1314670"/>
    <lineage>
        <taxon>Eukaryota</taxon>
        <taxon>Fungi</taxon>
        <taxon>Dikarya</taxon>
        <taxon>Ascomycota</taxon>
        <taxon>Pezizomycotina</taxon>
        <taxon>Dothideomycetes</taxon>
        <taxon>Pleosporomycetidae</taxon>
        <taxon>Mytilinidiales</taxon>
        <taxon>Argynnaceae</taxon>
        <taxon>Lepidopterella</taxon>
    </lineage>
</organism>
<dbReference type="OrthoDB" id="3781946at2759"/>
<gene>
    <name evidence="1" type="ORF">K432DRAFT_377902</name>
</gene>
<name>A0A8E2EJJ3_9PEZI</name>
<proteinExistence type="predicted"/>
<evidence type="ECO:0000313" key="1">
    <source>
        <dbReference type="EMBL" id="OCK85201.1"/>
    </source>
</evidence>
<sequence>MELQFSCLDNPRHDSGSEHSQEVGEVFATCIREYHQHPATELAYLYSHHQIDVHNWRGPPDPVLDKIRDIIHKHRILSPYHWLIRYHVWGATKANYQEALHGEQYGTAKSYVFADGTTKHVLFCRAVTQDDGAIYDVLIRYNSEWVSLVDWLSRNYRAFRQMALPLPIMHNWWAGNGQFFPFELLPTELQLKVVKHCMFQPTEYLDAVSSHRRRTSNPKDTQPWEMYQALGDYKGLYRVSMGVRSVTLKAVFDHLAFHLSSPAKLANCLRRMDKFRLLVSALTRTTLDDSDECSINSDIYRQSPRDSPQLDHFGTLMHKIRKLILAFDVKGFLEFLQWNHGHVSWGDSSTLRPPFLINLPYLKEIELVMPSKTKMERDPWFWHEKSPCPRQLHRWILDAASEALKDLKAQRGFKLIVSGAMTQNERLAFHESEEIRKRIEREEKKRLELLDAIEEDVTGGLILEDLTDGGAALADKDTISDDDIDEACEVYPPRCTCEPSCMESWDT</sequence>
<dbReference type="AlphaFoldDB" id="A0A8E2EJJ3"/>